<dbReference type="InterPro" id="IPR002347">
    <property type="entry name" value="SDR_fam"/>
</dbReference>
<name>A0AB39SH94_9ACTN</name>
<dbReference type="GO" id="GO:0016491">
    <property type="term" value="F:oxidoreductase activity"/>
    <property type="evidence" value="ECO:0007669"/>
    <property type="project" value="UniProtKB-KW"/>
</dbReference>
<comment type="similarity">
    <text evidence="1">Belongs to the short-chain dehydrogenases/reductases (SDR) family.</text>
</comment>
<protein>
    <submittedName>
        <fullName evidence="3">SDR family NAD(P)-dependent oxidoreductase</fullName>
    </submittedName>
</protein>
<proteinExistence type="inferred from homology"/>
<dbReference type="EMBL" id="CP163440">
    <property type="protein sequence ID" value="XDQ66808.1"/>
    <property type="molecule type" value="Genomic_DNA"/>
</dbReference>
<dbReference type="RefSeq" id="WP_369263779.1">
    <property type="nucleotide sequence ID" value="NZ_CP163440.1"/>
</dbReference>
<dbReference type="InterPro" id="IPR036291">
    <property type="entry name" value="NAD(P)-bd_dom_sf"/>
</dbReference>
<dbReference type="GO" id="GO:0016020">
    <property type="term" value="C:membrane"/>
    <property type="evidence" value="ECO:0007669"/>
    <property type="project" value="TreeGrafter"/>
</dbReference>
<evidence type="ECO:0000256" key="2">
    <source>
        <dbReference type="ARBA" id="ARBA00023002"/>
    </source>
</evidence>
<dbReference type="Gene3D" id="3.40.50.720">
    <property type="entry name" value="NAD(P)-binding Rossmann-like Domain"/>
    <property type="match status" value="1"/>
</dbReference>
<dbReference type="PANTHER" id="PTHR44196">
    <property type="entry name" value="DEHYDROGENASE/REDUCTASE SDR FAMILY MEMBER 7B"/>
    <property type="match status" value="1"/>
</dbReference>
<keyword evidence="2" id="KW-0560">Oxidoreductase</keyword>
<dbReference type="PANTHER" id="PTHR44196:SF1">
    <property type="entry name" value="DEHYDROGENASE_REDUCTASE SDR FAMILY MEMBER 7B"/>
    <property type="match status" value="1"/>
</dbReference>
<dbReference type="AlphaFoldDB" id="A0AB39SH94"/>
<reference evidence="3" key="1">
    <citation type="submission" date="2024-07" db="EMBL/GenBank/DDBJ databases">
        <authorList>
            <person name="Yu S.T."/>
        </authorList>
    </citation>
    <scope>NUCLEOTIDE SEQUENCE</scope>
    <source>
        <strain evidence="3">R35</strain>
    </source>
</reference>
<gene>
    <name evidence="3" type="ORF">AB5J50_41520</name>
</gene>
<organism evidence="3">
    <name type="scientific">Streptomyces sp. R35</name>
    <dbReference type="NCBI Taxonomy" id="3238630"/>
    <lineage>
        <taxon>Bacteria</taxon>
        <taxon>Bacillati</taxon>
        <taxon>Actinomycetota</taxon>
        <taxon>Actinomycetes</taxon>
        <taxon>Kitasatosporales</taxon>
        <taxon>Streptomycetaceae</taxon>
        <taxon>Streptomyces</taxon>
    </lineage>
</organism>
<sequence>MTARTALVTGANRGSGLAIATALHDAGWRVLALNRTPAALPWLRERVVDLGRPGEVAAAVDELLAELADGDGLDAVVANAVDRAFGTVATLPPAAWQRALDVNLTSVVALVQAALPRLRAGEGGRIVLMGSHAGSRFFEGGASYCATKAALKALAEVLLLEEREHGVVTTLVSPGAIANVPGDASEFKMSTESVGSTVRWLLEAPADLAVGEIELRPARLPGSLPVTGLDRLQAV</sequence>
<evidence type="ECO:0000313" key="3">
    <source>
        <dbReference type="EMBL" id="XDQ66808.1"/>
    </source>
</evidence>
<evidence type="ECO:0000256" key="1">
    <source>
        <dbReference type="ARBA" id="ARBA00006484"/>
    </source>
</evidence>
<dbReference type="PRINTS" id="PR00081">
    <property type="entry name" value="GDHRDH"/>
</dbReference>
<dbReference type="Pfam" id="PF00106">
    <property type="entry name" value="adh_short"/>
    <property type="match status" value="1"/>
</dbReference>
<dbReference type="SUPFAM" id="SSF51735">
    <property type="entry name" value="NAD(P)-binding Rossmann-fold domains"/>
    <property type="match status" value="1"/>
</dbReference>
<accession>A0AB39SH94</accession>